<gene>
    <name evidence="2" type="primary">Piso0_005619</name>
    <name evidence="2" type="ORF">GNLVRS01_PISO0M18646g</name>
</gene>
<evidence type="ECO:0000256" key="1">
    <source>
        <dbReference type="SAM" id="MobiDB-lite"/>
    </source>
</evidence>
<proteinExistence type="predicted"/>
<dbReference type="Proteomes" id="UP000005222">
    <property type="component" value="Chromosome M"/>
</dbReference>
<dbReference type="eggNOG" id="ENOG502RPY6">
    <property type="taxonomic scope" value="Eukaryota"/>
</dbReference>
<dbReference type="OMA" id="TIMEHIT"/>
<dbReference type="HOGENOM" id="CLU_422717_0_0_1"/>
<evidence type="ECO:0000313" key="2">
    <source>
        <dbReference type="EMBL" id="CCE85977.1"/>
    </source>
</evidence>
<feature type="compositionally biased region" description="Polar residues" evidence="1">
    <location>
        <begin position="238"/>
        <end position="248"/>
    </location>
</feature>
<dbReference type="InParanoid" id="G8Y2G6"/>
<sequence>MPTQIDELLSFVNKLNEKSSSLYQTLDESYTIMEHITSSGKETAVHNMTEQILCNHEYLMGLQGLNQKLYLVESSLHLNDLFTTSTSLDNLAREHEFLKNKSKRKEPLSCVSHAQSPLNEPIDHSIDDKVEYPKTLNNALSLSNLRLKPIRCSSKKSYKKRSKLRLSTIYKFNPLLDEQDEPTNAGAEDTASSISFDTVKHYDHPKDSGPFPLQGVDTSSHNYSELTEMFSRPDPKGNTDNSYSQDSISPFFPMYSNRKRSYTVPKTPNDKRQHRDHILPQTPYMSGGPNDEDIQPNQSLKHFISFRQPIPYNALDDGTPLEKEYRKDDSPSRIDFIPLSMNDEIDNISVSSNLSVSSKESAQDDISFTDFSRFLRRSRLDLPKSFPHILERANSHDSVLTKRNARIDHKFHNPTERIKTSSVQLATPTVEKICSDRITSGQPSKYNTDSVKWINQVISKTSVKENSLDKNVNEHSNTKSRLSIFNFYPNTSPVNIEPERRRASVDIISQSISEGFKNLIYSKDKKHINARPTNPNIIGGDSENSIRNTPIRKNSGAHSKLIVGPNKTKIISYGNIPSSHQPIVSDLNNKSLQEALSMSLM</sequence>
<dbReference type="EMBL" id="FO082047">
    <property type="protein sequence ID" value="CCE85977.1"/>
    <property type="molecule type" value="Genomic_DNA"/>
</dbReference>
<protein>
    <submittedName>
        <fullName evidence="2">Piso0_005619 protein</fullName>
    </submittedName>
</protein>
<dbReference type="OrthoDB" id="4018768at2759"/>
<accession>G8Y2G6</accession>
<feature type="region of interest" description="Disordered" evidence="1">
    <location>
        <begin position="228"/>
        <end position="250"/>
    </location>
</feature>
<reference evidence="2 3" key="1">
    <citation type="journal article" date="2012" name="G3 (Bethesda)">
        <title>Pichia sorbitophila, an interspecies yeast hybrid reveals early steps of genome resolution following polyploidization.</title>
        <authorList>
            <person name="Leh Louis V."/>
            <person name="Despons L."/>
            <person name="Friedrich A."/>
            <person name="Martin T."/>
            <person name="Durrens P."/>
            <person name="Casaregola S."/>
            <person name="Neuveglise C."/>
            <person name="Fairhead C."/>
            <person name="Marck C."/>
            <person name="Cruz J.A."/>
            <person name="Straub M.L."/>
            <person name="Kugler V."/>
            <person name="Sacerdot C."/>
            <person name="Uzunov Z."/>
            <person name="Thierry A."/>
            <person name="Weiss S."/>
            <person name="Bleykasten C."/>
            <person name="De Montigny J."/>
            <person name="Jacques N."/>
            <person name="Jung P."/>
            <person name="Lemaire M."/>
            <person name="Mallet S."/>
            <person name="Morel G."/>
            <person name="Richard G.F."/>
            <person name="Sarkar A."/>
            <person name="Savel G."/>
            <person name="Schacherer J."/>
            <person name="Seret M.L."/>
            <person name="Talla E."/>
            <person name="Samson G."/>
            <person name="Jubin C."/>
            <person name="Poulain J."/>
            <person name="Vacherie B."/>
            <person name="Barbe V."/>
            <person name="Pelletier E."/>
            <person name="Sherman D.J."/>
            <person name="Westhof E."/>
            <person name="Weissenbach J."/>
            <person name="Baret P.V."/>
            <person name="Wincker P."/>
            <person name="Gaillardin C."/>
            <person name="Dujon B."/>
            <person name="Souciet J.L."/>
        </authorList>
    </citation>
    <scope>NUCLEOTIDE SEQUENCE [LARGE SCALE GENOMIC DNA]</scope>
    <source>
        <strain evidence="3">ATCC MYA-4447 / BCRC 22081 / CBS 7064 / NBRC 10061 / NRRL Y-12695</strain>
    </source>
</reference>
<evidence type="ECO:0000313" key="3">
    <source>
        <dbReference type="Proteomes" id="UP000005222"/>
    </source>
</evidence>
<keyword evidence="3" id="KW-1185">Reference proteome</keyword>
<name>G8Y2G6_PICSO</name>
<organism evidence="2 3">
    <name type="scientific">Pichia sorbitophila (strain ATCC MYA-4447 / BCRC 22081 / CBS 7064 / NBRC 10061 / NRRL Y-12695)</name>
    <name type="common">Hybrid yeast</name>
    <dbReference type="NCBI Taxonomy" id="559304"/>
    <lineage>
        <taxon>Eukaryota</taxon>
        <taxon>Fungi</taxon>
        <taxon>Dikarya</taxon>
        <taxon>Ascomycota</taxon>
        <taxon>Saccharomycotina</taxon>
        <taxon>Pichiomycetes</taxon>
        <taxon>Debaryomycetaceae</taxon>
        <taxon>Millerozyma</taxon>
    </lineage>
</organism>
<dbReference type="AlphaFoldDB" id="G8Y2G6"/>